<dbReference type="Pfam" id="PF02545">
    <property type="entry name" value="Maf"/>
    <property type="match status" value="1"/>
</dbReference>
<dbReference type="PANTHER" id="PTHR43213">
    <property type="entry name" value="BIFUNCTIONAL DTTP/UTP PYROPHOSPHATASE/METHYLTRANSFERASE PROTEIN-RELATED"/>
    <property type="match status" value="1"/>
</dbReference>
<dbReference type="InterPro" id="IPR003697">
    <property type="entry name" value="Maf-like"/>
</dbReference>
<comment type="subcellular location">
    <subcellularLocation>
        <location evidence="1 5">Cytoplasm</location>
    </subcellularLocation>
</comment>
<evidence type="ECO:0000256" key="1">
    <source>
        <dbReference type="ARBA" id="ARBA00004496"/>
    </source>
</evidence>
<dbReference type="Proteomes" id="UP001595548">
    <property type="component" value="Unassembled WGS sequence"/>
</dbReference>
<reference evidence="7" key="1">
    <citation type="journal article" date="2019" name="Int. J. Syst. Evol. Microbiol.">
        <title>The Global Catalogue of Microorganisms (GCM) 10K type strain sequencing project: providing services to taxonomists for standard genome sequencing and annotation.</title>
        <authorList>
            <consortium name="The Broad Institute Genomics Platform"/>
            <consortium name="The Broad Institute Genome Sequencing Center for Infectious Disease"/>
            <person name="Wu L."/>
            <person name="Ma J."/>
        </authorList>
    </citation>
    <scope>NUCLEOTIDE SEQUENCE [LARGE SCALE GENOMIC DNA]</scope>
    <source>
        <strain evidence="7">KCTC 52141</strain>
    </source>
</reference>
<dbReference type="CDD" id="cd00555">
    <property type="entry name" value="Maf"/>
    <property type="match status" value="1"/>
</dbReference>
<comment type="cofactor">
    <cofactor evidence="5">
        <name>a divalent metal cation</name>
        <dbReference type="ChEBI" id="CHEBI:60240"/>
    </cofactor>
</comment>
<dbReference type="EMBL" id="JBHRTL010000006">
    <property type="protein sequence ID" value="MFC3154977.1"/>
    <property type="molecule type" value="Genomic_DNA"/>
</dbReference>
<feature type="active site" description="Proton acceptor" evidence="5">
    <location>
        <position position="69"/>
    </location>
</feature>
<comment type="caution">
    <text evidence="5">Lacks conserved residue(s) required for the propagation of feature annotation.</text>
</comment>
<dbReference type="SUPFAM" id="SSF52972">
    <property type="entry name" value="ITPase-like"/>
    <property type="match status" value="1"/>
</dbReference>
<evidence type="ECO:0000256" key="4">
    <source>
        <dbReference type="ARBA" id="ARBA00023080"/>
    </source>
</evidence>
<dbReference type="InterPro" id="IPR029001">
    <property type="entry name" value="ITPase-like_fam"/>
</dbReference>
<feature type="site" description="Important for substrate specificity" evidence="5">
    <location>
        <position position="154"/>
    </location>
</feature>
<gene>
    <name evidence="6" type="ORF">ACFOEB_07165</name>
</gene>
<dbReference type="NCBIfam" id="TIGR00172">
    <property type="entry name" value="maf"/>
    <property type="match status" value="1"/>
</dbReference>
<evidence type="ECO:0000313" key="7">
    <source>
        <dbReference type="Proteomes" id="UP001595548"/>
    </source>
</evidence>
<keyword evidence="2 5" id="KW-0963">Cytoplasm</keyword>
<comment type="similarity">
    <text evidence="5">Belongs to the Maf family. YceF subfamily.</text>
</comment>
<dbReference type="RefSeq" id="WP_382415478.1">
    <property type="nucleotide sequence ID" value="NZ_AP031500.1"/>
</dbReference>
<organism evidence="6 7">
    <name type="scientific">Gilvimarinus japonicus</name>
    <dbReference type="NCBI Taxonomy" id="1796469"/>
    <lineage>
        <taxon>Bacteria</taxon>
        <taxon>Pseudomonadati</taxon>
        <taxon>Pseudomonadota</taxon>
        <taxon>Gammaproteobacteria</taxon>
        <taxon>Cellvibrionales</taxon>
        <taxon>Cellvibrionaceae</taxon>
        <taxon>Gilvimarinus</taxon>
    </lineage>
</organism>
<keyword evidence="3 5" id="KW-0378">Hydrolase</keyword>
<dbReference type="PIRSF" id="PIRSF006305">
    <property type="entry name" value="Maf"/>
    <property type="match status" value="1"/>
</dbReference>
<dbReference type="GO" id="GO:0016787">
    <property type="term" value="F:hydrolase activity"/>
    <property type="evidence" value="ECO:0007669"/>
    <property type="project" value="UniProtKB-KW"/>
</dbReference>
<protein>
    <recommendedName>
        <fullName evidence="5">7-methyl-GTP pyrophosphatase</fullName>
        <shortName evidence="5">m(7)GTP pyrophosphatase</shortName>
        <ecNumber evidence="5">3.6.1.-</ecNumber>
    </recommendedName>
</protein>
<evidence type="ECO:0000256" key="2">
    <source>
        <dbReference type="ARBA" id="ARBA00022490"/>
    </source>
</evidence>
<keyword evidence="4 5" id="KW-0546">Nucleotide metabolism</keyword>
<keyword evidence="7" id="KW-1185">Reference proteome</keyword>
<comment type="function">
    <text evidence="5">Nucleoside triphosphate pyrophosphatase that hydrolyzes 7-methyl-GTP (m(7)GTP). May have a dual role in cell division arrest and in preventing the incorporation of modified nucleotides into cellular nucleic acids.</text>
</comment>
<proteinExistence type="inferred from homology"/>
<evidence type="ECO:0000256" key="3">
    <source>
        <dbReference type="ARBA" id="ARBA00022801"/>
    </source>
</evidence>
<accession>A0ABV7HUE0</accession>
<comment type="caution">
    <text evidence="6">The sequence shown here is derived from an EMBL/GenBank/DDBJ whole genome shotgun (WGS) entry which is preliminary data.</text>
</comment>
<evidence type="ECO:0000256" key="5">
    <source>
        <dbReference type="HAMAP-Rule" id="MF_00528"/>
    </source>
</evidence>
<dbReference type="Gene3D" id="3.90.950.10">
    <property type="match status" value="1"/>
</dbReference>
<comment type="catalytic activity">
    <reaction evidence="5">
        <text>N(7)-methyl-GTP + H2O = N(7)-methyl-GMP + diphosphate + H(+)</text>
        <dbReference type="Rhea" id="RHEA:58744"/>
        <dbReference type="ChEBI" id="CHEBI:15377"/>
        <dbReference type="ChEBI" id="CHEBI:15378"/>
        <dbReference type="ChEBI" id="CHEBI:33019"/>
        <dbReference type="ChEBI" id="CHEBI:58285"/>
        <dbReference type="ChEBI" id="CHEBI:87133"/>
    </reaction>
</comment>
<dbReference type="HAMAP" id="MF_00528">
    <property type="entry name" value="Maf"/>
    <property type="match status" value="1"/>
</dbReference>
<feature type="site" description="Important for substrate specificity" evidence="5">
    <location>
        <position position="12"/>
    </location>
</feature>
<feature type="site" description="Important for substrate specificity" evidence="5">
    <location>
        <position position="70"/>
    </location>
</feature>
<name>A0ABV7HUE0_9GAMM</name>
<sequence>MQPIVLASSSPYRQALLRRLGLDFVAAAPNIDETPLANEAPEALARRLASGKARALKDRHSNALIIGSDQVAWADGERLGKPGTFANALAQLQRSRGKTVTFYTGLCLYDSATGNEQLAVELYQASFRDLTDTQLRNYLIREQPYDCAGSFKCEGLGITLFESLAGDDPNTLIGLPLIRLTSMLRKAGIDPLANAT</sequence>
<evidence type="ECO:0000313" key="6">
    <source>
        <dbReference type="EMBL" id="MFC3154977.1"/>
    </source>
</evidence>
<dbReference type="PANTHER" id="PTHR43213:SF10">
    <property type="entry name" value="7-METHYL-GTP PYROPHOSPHATASE"/>
    <property type="match status" value="1"/>
</dbReference>
<dbReference type="EC" id="3.6.1.-" evidence="5"/>